<evidence type="ECO:0000256" key="3">
    <source>
        <dbReference type="ARBA" id="ARBA00022806"/>
    </source>
</evidence>
<gene>
    <name evidence="7" type="ORF">PV09_01180</name>
</gene>
<evidence type="ECO:0000259" key="5">
    <source>
        <dbReference type="PROSITE" id="PS51192"/>
    </source>
</evidence>
<dbReference type="GO" id="GO:0016787">
    <property type="term" value="F:hydrolase activity"/>
    <property type="evidence" value="ECO:0007669"/>
    <property type="project" value="UniProtKB-KW"/>
</dbReference>
<evidence type="ECO:0000259" key="6">
    <source>
        <dbReference type="PROSITE" id="PS51194"/>
    </source>
</evidence>
<dbReference type="InterPro" id="IPR001650">
    <property type="entry name" value="Helicase_C-like"/>
</dbReference>
<evidence type="ECO:0000256" key="4">
    <source>
        <dbReference type="ARBA" id="ARBA00022840"/>
    </source>
</evidence>
<dbReference type="SMART" id="SM00847">
    <property type="entry name" value="HA2"/>
    <property type="match status" value="1"/>
</dbReference>
<dbReference type="InterPro" id="IPR027417">
    <property type="entry name" value="P-loop_NTPase"/>
</dbReference>
<dbReference type="PANTHER" id="PTHR18934">
    <property type="entry name" value="ATP-DEPENDENT RNA HELICASE"/>
    <property type="match status" value="1"/>
</dbReference>
<keyword evidence="3" id="KW-0347">Helicase</keyword>
<dbReference type="GO" id="GO:1990904">
    <property type="term" value="C:ribonucleoprotein complex"/>
    <property type="evidence" value="ECO:0007669"/>
    <property type="project" value="UniProtKB-ARBA"/>
</dbReference>
<dbReference type="PROSITE" id="PS00690">
    <property type="entry name" value="DEAH_ATP_HELICASE"/>
    <property type="match status" value="1"/>
</dbReference>
<dbReference type="PANTHER" id="PTHR18934:SF119">
    <property type="entry name" value="ATP-DEPENDENT RNA HELICASE A"/>
    <property type="match status" value="1"/>
</dbReference>
<evidence type="ECO:0000313" key="7">
    <source>
        <dbReference type="EMBL" id="KIW08253.1"/>
    </source>
</evidence>
<evidence type="ECO:0008006" key="9">
    <source>
        <dbReference type="Google" id="ProtNLM"/>
    </source>
</evidence>
<keyword evidence="1" id="KW-0547">Nucleotide-binding</keyword>
<dbReference type="PROSITE" id="PS51192">
    <property type="entry name" value="HELICASE_ATP_BIND_1"/>
    <property type="match status" value="1"/>
</dbReference>
<dbReference type="Pfam" id="PF00270">
    <property type="entry name" value="DEAD"/>
    <property type="match status" value="1"/>
</dbReference>
<dbReference type="SUPFAM" id="SSF52540">
    <property type="entry name" value="P-loop containing nucleoside triphosphate hydrolases"/>
    <property type="match status" value="1"/>
</dbReference>
<dbReference type="Gene3D" id="3.40.50.300">
    <property type="entry name" value="P-loop containing nucleotide triphosphate hydrolases"/>
    <property type="match status" value="2"/>
</dbReference>
<organism evidence="7 8">
    <name type="scientific">Verruconis gallopava</name>
    <dbReference type="NCBI Taxonomy" id="253628"/>
    <lineage>
        <taxon>Eukaryota</taxon>
        <taxon>Fungi</taxon>
        <taxon>Dikarya</taxon>
        <taxon>Ascomycota</taxon>
        <taxon>Pezizomycotina</taxon>
        <taxon>Dothideomycetes</taxon>
        <taxon>Pleosporomycetidae</taxon>
        <taxon>Venturiales</taxon>
        <taxon>Sympoventuriaceae</taxon>
        <taxon>Verruconis</taxon>
    </lineage>
</organism>
<dbReference type="Pfam" id="PF00271">
    <property type="entry name" value="Helicase_C"/>
    <property type="match status" value="1"/>
</dbReference>
<feature type="domain" description="Helicase ATP-binding" evidence="5">
    <location>
        <begin position="525"/>
        <end position="701"/>
    </location>
</feature>
<dbReference type="GO" id="GO:0005524">
    <property type="term" value="F:ATP binding"/>
    <property type="evidence" value="ECO:0007669"/>
    <property type="project" value="UniProtKB-KW"/>
</dbReference>
<accession>A0A0D2ANE4</accession>
<evidence type="ECO:0000256" key="2">
    <source>
        <dbReference type="ARBA" id="ARBA00022801"/>
    </source>
</evidence>
<dbReference type="PROSITE" id="PS51194">
    <property type="entry name" value="HELICASE_CTER"/>
    <property type="match status" value="1"/>
</dbReference>
<name>A0A0D2ANE4_9PEZI</name>
<dbReference type="CDD" id="cd17917">
    <property type="entry name" value="DEXHc_RHA-like"/>
    <property type="match status" value="1"/>
</dbReference>
<evidence type="ECO:0000313" key="8">
    <source>
        <dbReference type="Proteomes" id="UP000053259"/>
    </source>
</evidence>
<proteinExistence type="predicted"/>
<reference evidence="7 8" key="1">
    <citation type="submission" date="2015-01" db="EMBL/GenBank/DDBJ databases">
        <title>The Genome Sequence of Ochroconis gallopava CBS43764.</title>
        <authorList>
            <consortium name="The Broad Institute Genomics Platform"/>
            <person name="Cuomo C."/>
            <person name="de Hoog S."/>
            <person name="Gorbushina A."/>
            <person name="Stielow B."/>
            <person name="Teixiera M."/>
            <person name="Abouelleil A."/>
            <person name="Chapman S.B."/>
            <person name="Priest M."/>
            <person name="Young S.K."/>
            <person name="Wortman J."/>
            <person name="Nusbaum C."/>
            <person name="Birren B."/>
        </authorList>
    </citation>
    <scope>NUCLEOTIDE SEQUENCE [LARGE SCALE GENOMIC DNA]</scope>
    <source>
        <strain evidence="7 8">CBS 43764</strain>
    </source>
</reference>
<dbReference type="InterPro" id="IPR002464">
    <property type="entry name" value="DNA/RNA_helicase_DEAH_CS"/>
</dbReference>
<protein>
    <recommendedName>
        <fullName evidence="9">P-loop containing nucleoside triphosphate hydrolase protein</fullName>
    </recommendedName>
</protein>
<sequence>MQRWLQMATAHVREPAHLLCTSHLIPPSQTLRCRRPLWTSLGRRSSPSPSCRQVRTAAHLATAQSPLDETRSIVSNAGEGSQDVNRSWRKSAIWYRVRDHEIEKPLRDLSYYSRLPHFPKPESYGDLAKEIFDCPPRAEVMSAVTASLKSRHILSEWKELSRRPERIIWRHNFLIQIGKDKVQVVGEGITPDAAYAAAFLSLVYRLHVLGMLKDVFGKGVSKEVLDVQKHEFEWNPSDVAAKLHIHNFAARYLRTPQVIFEDHHSGTIKATVAIPDTTYIASACAGDRREAEFLAYAALKHVIQVDLGRDGHWIDLQDNAYVNLDNSSSILDLYKLKERYGHYQRLDECVPGPRSSTWTASRLYWDNRPISEFHEMPTRRDAMKLAALEAAVRLVRRQPALFDEFLVMSKQNAGFIPKRVSPTFASLNPAVVNALSECVEAADDMDLASFQLSKYTPGYKPVIGRRRGRVKATAGDRYHSIAQSLAARSDELRLQQEWDRENPEFAEKLAARARLPIYQHKAQIIAMVKNHDQCIIVGSTGSGKSTQVPQIILDDAIAEGRGALCNIMCVQPRRLACVALALTVCNERERELGDVVGYRIGGDYFNYSKRGGSITYCTTELLANELERTEDELPHNLSHIIIDEIHERSVHLDRLLSTIKMTFSKRLAMGLRVPKLILMSATVESDLFERYFEMISQDGTIIRPPYLNVPGHMFKTETKFLESYAHHLPPEIYQAVQRMDLHQSPVDKSHSFLEPVVEKPKQVVQWDSLFQQSNGKLANDDNILAVAAAIVHIVETTRGGAILAFVPGAQEIRRVHRILLDTKRVNFSDKNRFEILMLHRSNPAHLVAALDTVPKGVRRIMIATNIAESSITFPDVEFVVDSGLQRNVSDSVFGDMQMLRDERISRSSVLQRAGRAGRTKPGQYYSALTTEEMQSLDVLPNSEDMDRHRLEGLYLRAKIHFPAVSVQEYFSSYLKPIPSTKVQAAESYLHNIGALDASGDVSLIGYFLYRTTLAPCFARVVMLGILFRCLDRAVVLANLMALRSYLFGDSRFDSKSPSERRATAEQYAGNMEGDLIAQVRAYEEYTAIQRTDTSAVREWAEQRQLVVEYFDQLQVRVDATRDVLRKAGFYTHRWGHDINASANNVTLLKLLICAGSYPNVAIHQRGPNFVTHESLVVKPAPASVALPGDYTKRETYDSIHEGLTGAIFCYKDVFVGRRGANKYYIANLTPISPLMLALFSSNVKPAPQKHNQLIIDNFIPLKFAGDASASRIFLDFKKVFDTALLAGMQNICEIWPTDRRKVLLTDLSDVILTAVQELLEYEEGQARRRARDVGRFSLGPEKEAWGDDVASEEMKKTPGVPSQVSRLHNHLYDRTALDSRGFGANAAKATVTWRPDAFDDEDIEDFTELEGDLDHR</sequence>
<dbReference type="InterPro" id="IPR014001">
    <property type="entry name" value="Helicase_ATP-bd"/>
</dbReference>
<dbReference type="GO" id="GO:0003723">
    <property type="term" value="F:RNA binding"/>
    <property type="evidence" value="ECO:0007669"/>
    <property type="project" value="TreeGrafter"/>
</dbReference>
<feature type="domain" description="Helicase C-terminal" evidence="6">
    <location>
        <begin position="789"/>
        <end position="961"/>
    </location>
</feature>
<dbReference type="InterPro" id="IPR011545">
    <property type="entry name" value="DEAD/DEAH_box_helicase_dom"/>
</dbReference>
<dbReference type="STRING" id="253628.A0A0D2ANE4"/>
<dbReference type="GeneID" id="27309153"/>
<dbReference type="Gene3D" id="1.20.120.1080">
    <property type="match status" value="1"/>
</dbReference>
<dbReference type="InterPro" id="IPR007502">
    <property type="entry name" value="Helicase-assoc_dom"/>
</dbReference>
<keyword evidence="8" id="KW-1185">Reference proteome</keyword>
<dbReference type="SMART" id="SM00490">
    <property type="entry name" value="HELICc"/>
    <property type="match status" value="1"/>
</dbReference>
<dbReference type="InParanoid" id="A0A0D2ANE4"/>
<dbReference type="VEuPathDB" id="FungiDB:PV09_01180"/>
<dbReference type="GO" id="GO:0004386">
    <property type="term" value="F:helicase activity"/>
    <property type="evidence" value="ECO:0007669"/>
    <property type="project" value="UniProtKB-KW"/>
</dbReference>
<dbReference type="CDD" id="cd18791">
    <property type="entry name" value="SF2_C_RHA"/>
    <property type="match status" value="1"/>
</dbReference>
<dbReference type="Proteomes" id="UP000053259">
    <property type="component" value="Unassembled WGS sequence"/>
</dbReference>
<dbReference type="RefSeq" id="XP_016218122.1">
    <property type="nucleotide sequence ID" value="XM_016354027.1"/>
</dbReference>
<dbReference type="SMART" id="SM00487">
    <property type="entry name" value="DEXDc"/>
    <property type="match status" value="1"/>
</dbReference>
<keyword evidence="2" id="KW-0378">Hydrolase</keyword>
<dbReference type="OrthoDB" id="5600252at2759"/>
<dbReference type="EMBL" id="KN847531">
    <property type="protein sequence ID" value="KIW08253.1"/>
    <property type="molecule type" value="Genomic_DNA"/>
</dbReference>
<keyword evidence="4" id="KW-0067">ATP-binding</keyword>
<evidence type="ECO:0000256" key="1">
    <source>
        <dbReference type="ARBA" id="ARBA00022741"/>
    </source>
</evidence>